<dbReference type="Gene3D" id="3.40.50.10180">
    <property type="entry name" value="Glycerate kinase, MOFRL-like N-terminal domain"/>
    <property type="match status" value="1"/>
</dbReference>
<dbReference type="OrthoDB" id="44918at2759"/>
<sequence length="494" mass="53767">MCAKRVLSVKNLSVFIRKTSTMSDLLEIFQKSVESVQPASLLEKQISVTKSHLVVNTTKHKFGKRCHVIGFGKAVKDMALKMESILGERMQRAVVTVPVGIFREGKPSTRIEFIEGAENNLPDENSMGGALKIKELAQTLTMDDLLIVLVSGGGSALLPLPVPPITLQEKHELIKQLARKGATINELNSVRKRMSILKGGGLAELAFPCKVVSLILSDVIGDPLDFIASGPMVPNKDSPQLATDILKKYELYDGVCDSIRNVLCEVQMSSGNIPMKQGLYAHVENYIIGNNKMAASAASVAAVSRGYQSMVVSTCIEGNANCIAISYAKLAAVLAKRLTGERDCDILEKYLEEFESQYITTEGLREGIFKLEDKICLIFAGEPTVVVTGTGKGGRNQQLALNFAIEIFKLHIPRNVKVSFLSCGTDGIDGPTDAAGAISPNNMDTNWVKFAQDCLDNNDAYRFFQSWDGGDNLVKIGHTGTNVMDIHVLVVEKK</sequence>
<evidence type="ECO:0000256" key="7">
    <source>
        <dbReference type="ARBA" id="ARBA00022777"/>
    </source>
</evidence>
<accession>A0A653BWP4</accession>
<dbReference type="GO" id="GO:0005737">
    <property type="term" value="C:cytoplasm"/>
    <property type="evidence" value="ECO:0007669"/>
    <property type="project" value="TreeGrafter"/>
</dbReference>
<organism evidence="11 12">
    <name type="scientific">Callosobruchus maculatus</name>
    <name type="common">Southern cowpea weevil</name>
    <name type="synonym">Pulse bruchid</name>
    <dbReference type="NCBI Taxonomy" id="64391"/>
    <lineage>
        <taxon>Eukaryota</taxon>
        <taxon>Metazoa</taxon>
        <taxon>Ecdysozoa</taxon>
        <taxon>Arthropoda</taxon>
        <taxon>Hexapoda</taxon>
        <taxon>Insecta</taxon>
        <taxon>Pterygota</taxon>
        <taxon>Neoptera</taxon>
        <taxon>Endopterygota</taxon>
        <taxon>Coleoptera</taxon>
        <taxon>Polyphaga</taxon>
        <taxon>Cucujiformia</taxon>
        <taxon>Chrysomeloidea</taxon>
        <taxon>Chrysomelidae</taxon>
        <taxon>Bruchinae</taxon>
        <taxon>Bruchini</taxon>
        <taxon>Callosobruchus</taxon>
    </lineage>
</organism>
<dbReference type="PANTHER" id="PTHR12227">
    <property type="entry name" value="GLYCERATE KINASE"/>
    <property type="match status" value="1"/>
</dbReference>
<dbReference type="Pfam" id="PF13660">
    <property type="entry name" value="DUF4147"/>
    <property type="match status" value="1"/>
</dbReference>
<comment type="similarity">
    <text evidence="2">Belongs to the glycerate kinase type-2 family.</text>
</comment>
<dbReference type="EC" id="2.7.1.31" evidence="3"/>
<keyword evidence="6" id="KW-0547">Nucleotide-binding</keyword>
<keyword evidence="8" id="KW-0067">ATP-binding</keyword>
<name>A0A653BWP4_CALMS</name>
<evidence type="ECO:0000256" key="6">
    <source>
        <dbReference type="ARBA" id="ARBA00022741"/>
    </source>
</evidence>
<dbReference type="InterPro" id="IPR037035">
    <property type="entry name" value="GK-like_C_sf"/>
</dbReference>
<dbReference type="Pfam" id="PF05161">
    <property type="entry name" value="MOFRL"/>
    <property type="match status" value="1"/>
</dbReference>
<evidence type="ECO:0000256" key="2">
    <source>
        <dbReference type="ARBA" id="ARBA00005393"/>
    </source>
</evidence>
<dbReference type="AlphaFoldDB" id="A0A653BWP4"/>
<evidence type="ECO:0000256" key="5">
    <source>
        <dbReference type="ARBA" id="ARBA00022679"/>
    </source>
</evidence>
<dbReference type="InterPro" id="IPR039760">
    <property type="entry name" value="MOFRL_protein"/>
</dbReference>
<evidence type="ECO:0000256" key="1">
    <source>
        <dbReference type="ARBA" id="ARBA00000694"/>
    </source>
</evidence>
<evidence type="ECO:0000256" key="3">
    <source>
        <dbReference type="ARBA" id="ARBA00012101"/>
    </source>
</evidence>
<reference evidence="11 12" key="1">
    <citation type="submission" date="2019-01" db="EMBL/GenBank/DDBJ databases">
        <authorList>
            <person name="Sayadi A."/>
        </authorList>
    </citation>
    <scope>NUCLEOTIDE SEQUENCE [LARGE SCALE GENOMIC DNA]</scope>
</reference>
<gene>
    <name evidence="11" type="ORF">CALMAC_LOCUS4359</name>
</gene>
<dbReference type="InterPro" id="IPR038614">
    <property type="entry name" value="GK_N_sf"/>
</dbReference>
<dbReference type="Gene3D" id="3.40.1480.10">
    <property type="entry name" value="MOFRL domain"/>
    <property type="match status" value="1"/>
</dbReference>
<evidence type="ECO:0000259" key="10">
    <source>
        <dbReference type="Pfam" id="PF13660"/>
    </source>
</evidence>
<proteinExistence type="inferred from homology"/>
<dbReference type="PANTHER" id="PTHR12227:SF0">
    <property type="entry name" value="GLYCERATE KINASE"/>
    <property type="match status" value="1"/>
</dbReference>
<evidence type="ECO:0000256" key="4">
    <source>
        <dbReference type="ARBA" id="ARBA00020720"/>
    </source>
</evidence>
<dbReference type="EMBL" id="CAACVG010006274">
    <property type="protein sequence ID" value="VEN40062.1"/>
    <property type="molecule type" value="Genomic_DNA"/>
</dbReference>
<dbReference type="FunFam" id="3.40.50.10180:FF:000001">
    <property type="entry name" value="Glycerate kinase"/>
    <property type="match status" value="1"/>
</dbReference>
<evidence type="ECO:0000256" key="8">
    <source>
        <dbReference type="ARBA" id="ARBA00022840"/>
    </source>
</evidence>
<keyword evidence="7" id="KW-0418">Kinase</keyword>
<dbReference type="GO" id="GO:0008887">
    <property type="term" value="F:glycerate kinase activity"/>
    <property type="evidence" value="ECO:0007669"/>
    <property type="project" value="UniProtKB-EC"/>
</dbReference>
<feature type="domain" description="MOFRL-associated" evidence="10">
    <location>
        <begin position="25"/>
        <end position="263"/>
    </location>
</feature>
<dbReference type="GO" id="GO:0005524">
    <property type="term" value="F:ATP binding"/>
    <property type="evidence" value="ECO:0007669"/>
    <property type="project" value="UniProtKB-KW"/>
</dbReference>
<evidence type="ECO:0000313" key="11">
    <source>
        <dbReference type="EMBL" id="VEN40062.1"/>
    </source>
</evidence>
<dbReference type="InterPro" id="IPR007835">
    <property type="entry name" value="MOFRL"/>
</dbReference>
<evidence type="ECO:0000313" key="12">
    <source>
        <dbReference type="Proteomes" id="UP000410492"/>
    </source>
</evidence>
<keyword evidence="12" id="KW-1185">Reference proteome</keyword>
<dbReference type="Proteomes" id="UP000410492">
    <property type="component" value="Unassembled WGS sequence"/>
</dbReference>
<dbReference type="SUPFAM" id="SSF82544">
    <property type="entry name" value="GckA/TtuD-like"/>
    <property type="match status" value="1"/>
</dbReference>
<comment type="catalytic activity">
    <reaction evidence="1">
        <text>(R)-glycerate + ATP = (2R)-3-phosphoglycerate + ADP + H(+)</text>
        <dbReference type="Rhea" id="RHEA:23516"/>
        <dbReference type="ChEBI" id="CHEBI:15378"/>
        <dbReference type="ChEBI" id="CHEBI:16659"/>
        <dbReference type="ChEBI" id="CHEBI:30616"/>
        <dbReference type="ChEBI" id="CHEBI:58272"/>
        <dbReference type="ChEBI" id="CHEBI:456216"/>
        <dbReference type="EC" id="2.7.1.31"/>
    </reaction>
</comment>
<protein>
    <recommendedName>
        <fullName evidence="4">Glycerate kinase</fullName>
        <ecNumber evidence="3">2.7.1.31</ecNumber>
    </recommendedName>
</protein>
<dbReference type="InterPro" id="IPR025286">
    <property type="entry name" value="MOFRL_assoc_dom"/>
</dbReference>
<feature type="domain" description="MOFRL" evidence="9">
    <location>
        <begin position="375"/>
        <end position="485"/>
    </location>
</feature>
<evidence type="ECO:0000259" key="9">
    <source>
        <dbReference type="Pfam" id="PF05161"/>
    </source>
</evidence>
<keyword evidence="5" id="KW-0808">Transferase</keyword>